<dbReference type="Proteomes" id="UP000293547">
    <property type="component" value="Unassembled WGS sequence"/>
</dbReference>
<proteinExistence type="predicted"/>
<evidence type="ECO:0000313" key="1">
    <source>
        <dbReference type="EMBL" id="KAB2109627.1"/>
    </source>
</evidence>
<sequence>MGLPNETTVSVKQKLNDIFESAHTMKMKSFFDDLLESVKARKRQQLEQNGTEPAQSELASTKGSSVVGKGFQSERRRHKAVREDRMHPEHLISVAPIANVPMYSLPPDNEDTKIFGREEVLENIHRVLFEDNADTPEKPPMLLRIFVLSGPPGIGKSVTARKYVRSYKHQYDVVAWLTADTDANLNHGLAALTMKLIHNAADETDMNTSLNSLFQWLSNPKARDASGTEIQAAKWLLILDDAKDEEFLLNRWPRELSGSILVIGRTLKLPRFLLAEGCDLCTLEDGDAARLFESVAALEPHDPPEPEITQIVKFWGGSPSAITRVATEFRNETKDSGKDLRNFSRDQSQRKDDFLRYATADLPSMAAVWTLDKRRTSEKVFLGVVAMLHPQAIPEEITAFSDMAKIKSFPKGKKYEKMTRPDLLADRLLEYDEKEKLLYMDNILRDAIKVTYLGDVATLSATFNTAICLLGEAWHKSITAEVHFSSLDVRKIRKMNERLVAHVDKVVEAFQSFELSVQRLCATRDLARLLIEAAWYRMGRRMLAYTKHLIDCTNLTFELTTDEMLDLQSASYNTSGAIALACNDRKLGLEYNTRFHDVQKRIFAASGKETTKLAASFSELGMAYILNDQFSDNVLDLFEKSEAIRRRLPNFTEANLYNTLRGRGYTYLLRNDLEMAYSTFLRAMRNLEDEYGKDHLRRNGRGAALLSDMGNVRYRQGIQSPGSEGDSKLNESFNLFTSAEVAFAGVDGPQSLDVADVKIVLARHIFRHGEETELPMARRHLESAIAAYRSTGSYQRELARASFLLGEVLHRMGLAKDGLEYQTQAKALRDDLVPNNVIDIADLGLEEFDELVVILKR</sequence>
<organism evidence="1 2">
    <name type="scientific">Alternaria gaisen</name>
    <dbReference type="NCBI Taxonomy" id="167740"/>
    <lineage>
        <taxon>Eukaryota</taxon>
        <taxon>Fungi</taxon>
        <taxon>Dikarya</taxon>
        <taxon>Ascomycota</taxon>
        <taxon>Pezizomycotina</taxon>
        <taxon>Dothideomycetes</taxon>
        <taxon>Pleosporomycetidae</taxon>
        <taxon>Pleosporales</taxon>
        <taxon>Pleosporineae</taxon>
        <taxon>Pleosporaceae</taxon>
        <taxon>Alternaria</taxon>
        <taxon>Alternaria sect. Alternaria</taxon>
    </lineage>
</organism>
<reference evidence="1 2" key="1">
    <citation type="journal article" date="2019" name="bioRxiv">
        <title>Genomics, evolutionary history and diagnostics of the Alternaria alternata species group including apple and Asian pear pathotypes.</title>
        <authorList>
            <person name="Armitage A.D."/>
            <person name="Cockerton H.M."/>
            <person name="Sreenivasaprasad S."/>
            <person name="Woodhall J.W."/>
            <person name="Lane C.R."/>
            <person name="Harrison R.J."/>
            <person name="Clarkson J.P."/>
        </authorList>
    </citation>
    <scope>NUCLEOTIDE SEQUENCE [LARGE SCALE GENOMIC DNA]</scope>
    <source>
        <strain evidence="1 2">FERA 650</strain>
    </source>
</reference>
<accession>A0ACB6FYX4</accession>
<comment type="caution">
    <text evidence="1">The sequence shown here is derived from an EMBL/GenBank/DDBJ whole genome shotgun (WGS) entry which is preliminary data.</text>
</comment>
<dbReference type="EMBL" id="PDWZ02000001">
    <property type="protein sequence ID" value="KAB2109627.1"/>
    <property type="molecule type" value="Genomic_DNA"/>
</dbReference>
<protein>
    <submittedName>
        <fullName evidence="1">Uncharacterized protein</fullName>
    </submittedName>
</protein>
<evidence type="ECO:0000313" key="2">
    <source>
        <dbReference type="Proteomes" id="UP000293547"/>
    </source>
</evidence>
<name>A0ACB6FYX4_9PLEO</name>
<keyword evidence="2" id="KW-1185">Reference proteome</keyword>
<gene>
    <name evidence="1" type="ORF">AG0111_0g1458</name>
</gene>